<dbReference type="EMBL" id="JACIDX010000002">
    <property type="protein sequence ID" value="MBB3953664.1"/>
    <property type="molecule type" value="Genomic_DNA"/>
</dbReference>
<dbReference type="GO" id="GO:0071949">
    <property type="term" value="F:FAD binding"/>
    <property type="evidence" value="ECO:0007669"/>
    <property type="project" value="TreeGrafter"/>
</dbReference>
<feature type="compositionally biased region" description="Basic and acidic residues" evidence="6">
    <location>
        <begin position="469"/>
        <end position="478"/>
    </location>
</feature>
<evidence type="ECO:0000256" key="2">
    <source>
        <dbReference type="ARBA" id="ARBA00022630"/>
    </source>
</evidence>
<comment type="caution">
    <text evidence="8">The sequence shown here is derived from an EMBL/GenBank/DDBJ whole genome shotgun (WGS) entry which is preliminary data.</text>
</comment>
<keyword evidence="5" id="KW-0157">Chromophore</keyword>
<keyword evidence="8" id="KW-0456">Lyase</keyword>
<feature type="region of interest" description="Disordered" evidence="6">
    <location>
        <begin position="469"/>
        <end position="496"/>
    </location>
</feature>
<dbReference type="InterPro" id="IPR036134">
    <property type="entry name" value="Crypto/Photolyase_FAD-like_sf"/>
</dbReference>
<gene>
    <name evidence="8" type="ORF">GGR38_000591</name>
</gene>
<evidence type="ECO:0000256" key="6">
    <source>
        <dbReference type="SAM" id="MobiDB-lite"/>
    </source>
</evidence>
<dbReference type="PANTHER" id="PTHR11455">
    <property type="entry name" value="CRYPTOCHROME"/>
    <property type="match status" value="1"/>
</dbReference>
<dbReference type="InterPro" id="IPR002081">
    <property type="entry name" value="Cryptochrome/DNA_photolyase_1"/>
</dbReference>
<dbReference type="SUPFAM" id="SSF52425">
    <property type="entry name" value="Cryptochrome/photolyase, N-terminal domain"/>
    <property type="match status" value="1"/>
</dbReference>
<evidence type="ECO:0000313" key="9">
    <source>
        <dbReference type="Proteomes" id="UP000548867"/>
    </source>
</evidence>
<comment type="similarity">
    <text evidence="5">Belongs to the DNA photolyase family.</text>
</comment>
<dbReference type="Gene3D" id="3.40.50.620">
    <property type="entry name" value="HUPs"/>
    <property type="match status" value="1"/>
</dbReference>
<keyword evidence="9" id="KW-1185">Reference proteome</keyword>
<dbReference type="GO" id="GO:0003904">
    <property type="term" value="F:deoxyribodipyrimidine photo-lyase activity"/>
    <property type="evidence" value="ECO:0007669"/>
    <property type="project" value="UniProtKB-EC"/>
</dbReference>
<dbReference type="PANTHER" id="PTHR11455:SF9">
    <property type="entry name" value="CRYPTOCHROME CIRCADIAN CLOCK 5 ISOFORM X1"/>
    <property type="match status" value="1"/>
</dbReference>
<evidence type="ECO:0000313" key="8">
    <source>
        <dbReference type="EMBL" id="MBB3953664.1"/>
    </source>
</evidence>
<comment type="cofactor">
    <cofactor evidence="1">
        <name>(6R)-5,10-methylene-5,6,7,8-tetrahydrofolate</name>
        <dbReference type="ChEBI" id="CHEBI:15636"/>
    </cofactor>
</comment>
<evidence type="ECO:0000256" key="1">
    <source>
        <dbReference type="ARBA" id="ARBA00001932"/>
    </source>
</evidence>
<dbReference type="InterPro" id="IPR006050">
    <property type="entry name" value="DNA_photolyase_N"/>
</dbReference>
<dbReference type="Pfam" id="PF03441">
    <property type="entry name" value="FAD_binding_7"/>
    <property type="match status" value="1"/>
</dbReference>
<reference evidence="8 9" key="1">
    <citation type="submission" date="2020-08" db="EMBL/GenBank/DDBJ databases">
        <title>Genomic Encyclopedia of Type Strains, Phase IV (KMG-IV): sequencing the most valuable type-strain genomes for metagenomic binning, comparative biology and taxonomic classification.</title>
        <authorList>
            <person name="Goeker M."/>
        </authorList>
    </citation>
    <scope>NUCLEOTIDE SEQUENCE [LARGE SCALE GENOMIC DNA]</scope>
    <source>
        <strain evidence="8 9">DSM 27057</strain>
    </source>
</reference>
<feature type="domain" description="Photolyase/cryptochrome alpha/beta" evidence="7">
    <location>
        <begin position="6"/>
        <end position="135"/>
    </location>
</feature>
<dbReference type="PRINTS" id="PR00147">
    <property type="entry name" value="DNAPHOTLYASE"/>
</dbReference>
<dbReference type="GO" id="GO:0009416">
    <property type="term" value="P:response to light stimulus"/>
    <property type="evidence" value="ECO:0007669"/>
    <property type="project" value="TreeGrafter"/>
</dbReference>
<dbReference type="GO" id="GO:0003677">
    <property type="term" value="F:DNA binding"/>
    <property type="evidence" value="ECO:0007669"/>
    <property type="project" value="TreeGrafter"/>
</dbReference>
<dbReference type="InterPro" id="IPR036155">
    <property type="entry name" value="Crypto/Photolyase_N_sf"/>
</dbReference>
<protein>
    <submittedName>
        <fullName evidence="8">Deoxyribodipyrimidine photo-lyase</fullName>
        <ecNumber evidence="8">4.1.99.3</ecNumber>
    </submittedName>
</protein>
<accession>A0A7W6G4H1</accession>
<comment type="cofactor">
    <cofactor evidence="4">
        <name>FAD</name>
        <dbReference type="ChEBI" id="CHEBI:57692"/>
    </cofactor>
    <text evidence="4">Binds 1 FAD per subunit.</text>
</comment>
<feature type="binding site" evidence="4">
    <location>
        <position position="214"/>
    </location>
    <ligand>
        <name>FAD</name>
        <dbReference type="ChEBI" id="CHEBI:57692"/>
    </ligand>
</feature>
<keyword evidence="3 4" id="KW-0274">FAD</keyword>
<dbReference type="AlphaFoldDB" id="A0A7W6G4H1"/>
<evidence type="ECO:0000256" key="5">
    <source>
        <dbReference type="RuleBase" id="RU004182"/>
    </source>
</evidence>
<feature type="binding site" evidence="4">
    <location>
        <position position="270"/>
    </location>
    <ligand>
        <name>FAD</name>
        <dbReference type="ChEBI" id="CHEBI:57692"/>
    </ligand>
</feature>
<dbReference type="EC" id="4.1.99.3" evidence="8"/>
<keyword evidence="2 4" id="KW-0285">Flavoprotein</keyword>
<evidence type="ECO:0000259" key="7">
    <source>
        <dbReference type="PROSITE" id="PS51645"/>
    </source>
</evidence>
<evidence type="ECO:0000256" key="3">
    <source>
        <dbReference type="ARBA" id="ARBA00022827"/>
    </source>
</evidence>
<evidence type="ECO:0000256" key="4">
    <source>
        <dbReference type="PIRSR" id="PIRSR602081-1"/>
    </source>
</evidence>
<feature type="compositionally biased region" description="Basic residues" evidence="6">
    <location>
        <begin position="479"/>
        <end position="490"/>
    </location>
</feature>
<proteinExistence type="inferred from homology"/>
<dbReference type="PROSITE" id="PS51645">
    <property type="entry name" value="PHR_CRY_ALPHA_BETA"/>
    <property type="match status" value="1"/>
</dbReference>
<sequence>MISCPIPQVVWFKRDLRLEDHAALYQAALAGPVVALVIVEPAYWQGADTSARQWRFWRACLTDLAKAIARRGGRLCLRIGDAVAELEALRRDIGPFALWAHEETGNGFTFARDRAVRGWARMRGVAFVELRQFGVIRGRGLNRDHWAAAWDAMMEQPVLPIPPIVWQSAPGHDVLPGAAALGLAPDDACASAAAGRGAALATLESFLFRRGEHYTRAMSSPLSAPDACSRLSWHLAYGSISMREVWHATRERYAALPKEARHWRQALRSFMARLHWHCHFIQKLESEPEAEFRPFARRYEGLRRTADPSRLAAWAQGRTGYPFLDAAMRALQATGWATFRMRAMLMSFAAYDLWQPWQEAGLVLARAFIDYEPGIHWPQCQMQAGETGINTVRIYSPVKQGFDQDPQGRFIRAWIPELSQVPVAWLHALDRMDRDQRRALCPDYPPPIVDHAAAARSAHQAIAALRGTAEARAEADRVQRRHGSRKRSTTRKREGKIAAVRDRGNERAQMQLDL</sequence>
<organism evidence="8 9">
    <name type="scientific">Novosphingobium sediminicola</name>
    <dbReference type="NCBI Taxonomy" id="563162"/>
    <lineage>
        <taxon>Bacteria</taxon>
        <taxon>Pseudomonadati</taxon>
        <taxon>Pseudomonadota</taxon>
        <taxon>Alphaproteobacteria</taxon>
        <taxon>Sphingomonadales</taxon>
        <taxon>Sphingomonadaceae</taxon>
        <taxon>Novosphingobium</taxon>
    </lineage>
</organism>
<dbReference type="SUPFAM" id="SSF48173">
    <property type="entry name" value="Cryptochrome/photolyase FAD-binding domain"/>
    <property type="match status" value="1"/>
</dbReference>
<dbReference type="InterPro" id="IPR005101">
    <property type="entry name" value="Cryptochr/Photolyase_FAD-bd"/>
</dbReference>
<name>A0A7W6G4H1_9SPHN</name>
<dbReference type="InterPro" id="IPR014729">
    <property type="entry name" value="Rossmann-like_a/b/a_fold"/>
</dbReference>
<dbReference type="RefSeq" id="WP_183622493.1">
    <property type="nucleotide sequence ID" value="NZ_JACIDX010000002.1"/>
</dbReference>
<dbReference type="Gene3D" id="1.10.579.10">
    <property type="entry name" value="DNA Cyclobutane Dipyrimidine Photolyase, subunit A, domain 3"/>
    <property type="match status" value="1"/>
</dbReference>
<dbReference type="Pfam" id="PF00875">
    <property type="entry name" value="DNA_photolyase"/>
    <property type="match status" value="1"/>
</dbReference>
<dbReference type="Proteomes" id="UP000548867">
    <property type="component" value="Unassembled WGS sequence"/>
</dbReference>
<dbReference type="Gene3D" id="1.25.40.80">
    <property type="match status" value="1"/>
</dbReference>